<dbReference type="PANTHER" id="PTHR43780:SF2">
    <property type="entry name" value="1-AMINOCYCLOPROPANE-1-CARBOXYLATE DEAMINASE-RELATED"/>
    <property type="match status" value="1"/>
</dbReference>
<proteinExistence type="inferred from homology"/>
<feature type="modified residue" description="N6-(pyridoxal phosphate)lysine" evidence="5">
    <location>
        <position position="40"/>
    </location>
</feature>
<accession>A0AAP2GMW1</accession>
<evidence type="ECO:0000259" key="6">
    <source>
        <dbReference type="Pfam" id="PF00291"/>
    </source>
</evidence>
<dbReference type="Pfam" id="PF00291">
    <property type="entry name" value="PALP"/>
    <property type="match status" value="1"/>
</dbReference>
<protein>
    <submittedName>
        <fullName evidence="7">Pyridoxal-phosphate dependent enzyme</fullName>
    </submittedName>
</protein>
<dbReference type="Proteomes" id="UP001319080">
    <property type="component" value="Unassembled WGS sequence"/>
</dbReference>
<gene>
    <name evidence="7" type="ORF">KK062_01555</name>
</gene>
<keyword evidence="3 5" id="KW-0663">Pyridoxal phosphate</keyword>
<dbReference type="EMBL" id="JAHESE010000001">
    <property type="protein sequence ID" value="MBT1706886.1"/>
    <property type="molecule type" value="Genomic_DNA"/>
</dbReference>
<name>A0AAP2GMW1_9BACT</name>
<dbReference type="InterPro" id="IPR001926">
    <property type="entry name" value="TrpB-like_PALP"/>
</dbReference>
<dbReference type="GO" id="GO:0019148">
    <property type="term" value="F:D-cysteine desulfhydrase activity"/>
    <property type="evidence" value="ECO:0007669"/>
    <property type="project" value="TreeGrafter"/>
</dbReference>
<evidence type="ECO:0000313" key="7">
    <source>
        <dbReference type="EMBL" id="MBT1706886.1"/>
    </source>
</evidence>
<dbReference type="RefSeq" id="WP_254082470.1">
    <property type="nucleotide sequence ID" value="NZ_JAHESE010000001.1"/>
</dbReference>
<dbReference type="SUPFAM" id="SSF53686">
    <property type="entry name" value="Tryptophan synthase beta subunit-like PLP-dependent enzymes"/>
    <property type="match status" value="1"/>
</dbReference>
<evidence type="ECO:0000256" key="1">
    <source>
        <dbReference type="ARBA" id="ARBA00001933"/>
    </source>
</evidence>
<dbReference type="InterPro" id="IPR036052">
    <property type="entry name" value="TrpB-like_PALP_sf"/>
</dbReference>
<comment type="cofactor">
    <cofactor evidence="1">
        <name>pyridoxal 5'-phosphate</name>
        <dbReference type="ChEBI" id="CHEBI:597326"/>
    </cofactor>
</comment>
<reference evidence="7 8" key="1">
    <citation type="submission" date="2021-05" db="EMBL/GenBank/DDBJ databases">
        <title>A Polyphasic approach of four new species of the genus Ohtaekwangia: Ohtaekwangia histidinii sp. nov., Ohtaekwangia cretensis sp. nov., Ohtaekwangia indiensis sp. nov., Ohtaekwangia reichenbachii sp. nov. from diverse environment.</title>
        <authorList>
            <person name="Octaviana S."/>
        </authorList>
    </citation>
    <scope>NUCLEOTIDE SEQUENCE [LARGE SCALE GENOMIC DNA]</scope>
    <source>
        <strain evidence="7 8">PWU5</strain>
    </source>
</reference>
<evidence type="ECO:0000313" key="8">
    <source>
        <dbReference type="Proteomes" id="UP001319080"/>
    </source>
</evidence>
<evidence type="ECO:0000256" key="2">
    <source>
        <dbReference type="ARBA" id="ARBA00008639"/>
    </source>
</evidence>
<evidence type="ECO:0000256" key="3">
    <source>
        <dbReference type="ARBA" id="ARBA00022898"/>
    </source>
</evidence>
<comment type="similarity">
    <text evidence="2">Belongs to the ACC deaminase/D-cysteine desulfhydrase family.</text>
</comment>
<evidence type="ECO:0000256" key="5">
    <source>
        <dbReference type="PIRSR" id="PIRSR006278-2"/>
    </source>
</evidence>
<sequence>MLTYHSTPVIPIYDDTLAAADVTLHIKREDLNHPHISGNKWWKLKYNLEAAQQQGHNTVLTFGGAYSNHLYATAAAAHALGLKSIGVVRGEETTPLNPTLAFAQAMGMHMHYSSREEYRQKTEEGFLKTLQKQFGKFYTIPEGGTNALAIKGTREFATTFPVEPFDYICLAVGTGGTIAGIIQGAAYGEIIGFSALKGSFLTEDVTTLLNTDQPARPWHINDQYHMGGYAKKNDTLIAFIKSFQAKHNIPLDFVYTGKMIWGIYDLVQQGYFARGSRILAIHTGGLQGNG</sequence>
<evidence type="ECO:0000256" key="4">
    <source>
        <dbReference type="PIRSR" id="PIRSR006278-1"/>
    </source>
</evidence>
<dbReference type="Gene3D" id="3.40.50.1100">
    <property type="match status" value="2"/>
</dbReference>
<dbReference type="PIRSF" id="PIRSF006278">
    <property type="entry name" value="ACCD_DCysDesulf"/>
    <property type="match status" value="1"/>
</dbReference>
<dbReference type="PANTHER" id="PTHR43780">
    <property type="entry name" value="1-AMINOCYCLOPROPANE-1-CARBOXYLATE DEAMINASE-RELATED"/>
    <property type="match status" value="1"/>
</dbReference>
<feature type="domain" description="Tryptophan synthase beta chain-like PALP" evidence="6">
    <location>
        <begin position="6"/>
        <end position="284"/>
    </location>
</feature>
<dbReference type="AlphaFoldDB" id="A0AAP2GMW1"/>
<comment type="caution">
    <text evidence="7">The sequence shown here is derived from an EMBL/GenBank/DDBJ whole genome shotgun (WGS) entry which is preliminary data.</text>
</comment>
<keyword evidence="8" id="KW-1185">Reference proteome</keyword>
<organism evidence="7 8">
    <name type="scientific">Dawidia cretensis</name>
    <dbReference type="NCBI Taxonomy" id="2782350"/>
    <lineage>
        <taxon>Bacteria</taxon>
        <taxon>Pseudomonadati</taxon>
        <taxon>Bacteroidota</taxon>
        <taxon>Cytophagia</taxon>
        <taxon>Cytophagales</taxon>
        <taxon>Chryseotaleaceae</taxon>
        <taxon>Dawidia</taxon>
    </lineage>
</organism>
<feature type="active site" description="Nucleophile" evidence="4">
    <location>
        <position position="67"/>
    </location>
</feature>
<dbReference type="InterPro" id="IPR027278">
    <property type="entry name" value="ACCD_DCysDesulf"/>
</dbReference>